<dbReference type="GeneID" id="66466159"/>
<comment type="caution">
    <text evidence="1">The sequence shown here is derived from an EMBL/GenBank/DDBJ whole genome shotgun (WGS) entry which is preliminary data.</text>
</comment>
<evidence type="ECO:0000313" key="2">
    <source>
        <dbReference type="Proteomes" id="UP000283314"/>
    </source>
</evidence>
<proteinExistence type="predicted"/>
<name>A0A415LET2_9FIRM</name>
<dbReference type="Proteomes" id="UP000283314">
    <property type="component" value="Unassembled WGS sequence"/>
</dbReference>
<accession>A0A415LET2</accession>
<sequence>MYIAFNELSGELMSNGDDKIKQADAIINSFILLLKQIKEQGLIDGILCEKDYSIICCKITKEYGISEWINDKKTDKEYKRFFMSYISKNMFTYEKKELLGKFFVKSEENEKLGLGCTYAQEHDCYVLSIGSDTAWKNNIIKGRYSKNDEKENIVYINNLFDKNSLAQFKLKHSKDVYSNISSGYDLWDQKEILFPNLVFCDSVKEQLANDPERNHIIQIMEKLANLQQYFESCGDYYNPKDLGMDARTESASVKNNPELKKYRLFRLPDGREEYFYDHIGFTGKFKAGRIHFLPSPKENVCYIGYIGRHLPTKNY</sequence>
<gene>
    <name evidence="1" type="ORF">DW018_02790</name>
</gene>
<protein>
    <submittedName>
        <fullName evidence="1">Uncharacterized protein</fullName>
    </submittedName>
</protein>
<dbReference type="EMBL" id="QROT01000002">
    <property type="protein sequence ID" value="RHL47063.1"/>
    <property type="molecule type" value="Genomic_DNA"/>
</dbReference>
<dbReference type="RefSeq" id="WP_118379238.1">
    <property type="nucleotide sequence ID" value="NZ_CABJDQ010000002.1"/>
</dbReference>
<dbReference type="AlphaFoldDB" id="A0A415LET2"/>
<organism evidence="1 2">
    <name type="scientific">Eubacterium ventriosum</name>
    <dbReference type="NCBI Taxonomy" id="39496"/>
    <lineage>
        <taxon>Bacteria</taxon>
        <taxon>Bacillati</taxon>
        <taxon>Bacillota</taxon>
        <taxon>Clostridia</taxon>
        <taxon>Eubacteriales</taxon>
        <taxon>Eubacteriaceae</taxon>
        <taxon>Eubacterium</taxon>
    </lineage>
</organism>
<evidence type="ECO:0000313" key="1">
    <source>
        <dbReference type="EMBL" id="RHL47063.1"/>
    </source>
</evidence>
<reference evidence="1 2" key="1">
    <citation type="submission" date="2018-08" db="EMBL/GenBank/DDBJ databases">
        <title>A genome reference for cultivated species of the human gut microbiota.</title>
        <authorList>
            <person name="Zou Y."/>
            <person name="Xue W."/>
            <person name="Luo G."/>
        </authorList>
    </citation>
    <scope>NUCLEOTIDE SEQUENCE [LARGE SCALE GENOMIC DNA]</scope>
    <source>
        <strain evidence="1 2">AF37-4</strain>
    </source>
</reference>